<evidence type="ECO:0000313" key="3">
    <source>
        <dbReference type="Proteomes" id="UP000813427"/>
    </source>
</evidence>
<evidence type="ECO:0000313" key="2">
    <source>
        <dbReference type="EMBL" id="KAH7256951.1"/>
    </source>
</evidence>
<sequence length="119" mass="13863">LSFNFRSQSRSPRAVDLLTSCCNLPFTCHRHLCRRRCSCSCSCSRSCRYRTCHHFTIAIVLVIVTRLTRYLLPWIRLFLFSFLFSTVNCACCSRSHPYPRRPEPASIYQKASNVILLHS</sequence>
<comment type="caution">
    <text evidence="2">The sequence shown here is derived from an EMBL/GenBank/DDBJ whole genome shotgun (WGS) entry which is preliminary data.</text>
</comment>
<evidence type="ECO:0000256" key="1">
    <source>
        <dbReference type="SAM" id="Phobius"/>
    </source>
</evidence>
<dbReference type="AlphaFoldDB" id="A0A8K0S616"/>
<organism evidence="2 3">
    <name type="scientific">Fusarium tricinctum</name>
    <dbReference type="NCBI Taxonomy" id="61284"/>
    <lineage>
        <taxon>Eukaryota</taxon>
        <taxon>Fungi</taxon>
        <taxon>Dikarya</taxon>
        <taxon>Ascomycota</taxon>
        <taxon>Pezizomycotina</taxon>
        <taxon>Sordariomycetes</taxon>
        <taxon>Hypocreomycetidae</taxon>
        <taxon>Hypocreales</taxon>
        <taxon>Nectriaceae</taxon>
        <taxon>Fusarium</taxon>
        <taxon>Fusarium tricinctum species complex</taxon>
    </lineage>
</organism>
<dbReference type="Proteomes" id="UP000813427">
    <property type="component" value="Unassembled WGS sequence"/>
</dbReference>
<keyword evidence="3" id="KW-1185">Reference proteome</keyword>
<gene>
    <name evidence="2" type="ORF">BKA59DRAFT_552654</name>
</gene>
<name>A0A8K0S616_9HYPO</name>
<accession>A0A8K0S616</accession>
<protein>
    <submittedName>
        <fullName evidence="2">Uncharacterized protein</fullName>
    </submittedName>
</protein>
<feature type="transmembrane region" description="Helical" evidence="1">
    <location>
        <begin position="52"/>
        <end position="68"/>
    </location>
</feature>
<keyword evidence="1" id="KW-1133">Transmembrane helix</keyword>
<feature type="non-terminal residue" evidence="2">
    <location>
        <position position="1"/>
    </location>
</feature>
<dbReference type="EMBL" id="JAGPXF010000002">
    <property type="protein sequence ID" value="KAH7256951.1"/>
    <property type="molecule type" value="Genomic_DNA"/>
</dbReference>
<reference evidence="2" key="1">
    <citation type="journal article" date="2021" name="Nat. Commun.">
        <title>Genetic determinants of endophytism in the Arabidopsis root mycobiome.</title>
        <authorList>
            <person name="Mesny F."/>
            <person name="Miyauchi S."/>
            <person name="Thiergart T."/>
            <person name="Pickel B."/>
            <person name="Atanasova L."/>
            <person name="Karlsson M."/>
            <person name="Huettel B."/>
            <person name="Barry K.W."/>
            <person name="Haridas S."/>
            <person name="Chen C."/>
            <person name="Bauer D."/>
            <person name="Andreopoulos W."/>
            <person name="Pangilinan J."/>
            <person name="LaButti K."/>
            <person name="Riley R."/>
            <person name="Lipzen A."/>
            <person name="Clum A."/>
            <person name="Drula E."/>
            <person name="Henrissat B."/>
            <person name="Kohler A."/>
            <person name="Grigoriev I.V."/>
            <person name="Martin F.M."/>
            <person name="Hacquard S."/>
        </authorList>
    </citation>
    <scope>NUCLEOTIDE SEQUENCE</scope>
    <source>
        <strain evidence="2">MPI-SDFR-AT-0068</strain>
    </source>
</reference>
<keyword evidence="1" id="KW-0472">Membrane</keyword>
<keyword evidence="1" id="KW-0812">Transmembrane</keyword>
<proteinExistence type="predicted"/>